<keyword evidence="2" id="KW-0325">Glycoprotein</keyword>
<dbReference type="InterPro" id="IPR001190">
    <property type="entry name" value="SRCR"/>
</dbReference>
<dbReference type="AlphaFoldDB" id="A7RQ62"/>
<feature type="disulfide bond" evidence="3">
    <location>
        <begin position="59"/>
        <end position="69"/>
    </location>
</feature>
<dbReference type="FunFam" id="3.10.250.10:FF:000011">
    <property type="entry name" value="Scavenger receptor class A member 5"/>
    <property type="match status" value="1"/>
</dbReference>
<keyword evidence="6" id="KW-1185">Reference proteome</keyword>
<feature type="non-terminal residue" evidence="5">
    <location>
        <position position="1"/>
    </location>
</feature>
<evidence type="ECO:0000256" key="1">
    <source>
        <dbReference type="ARBA" id="ARBA00023157"/>
    </source>
</evidence>
<dbReference type="Pfam" id="PF00530">
    <property type="entry name" value="SRCR"/>
    <property type="match status" value="1"/>
</dbReference>
<proteinExistence type="predicted"/>
<dbReference type="GO" id="GO:0016020">
    <property type="term" value="C:membrane"/>
    <property type="evidence" value="ECO:0007669"/>
    <property type="project" value="InterPro"/>
</dbReference>
<dbReference type="PRINTS" id="PR00258">
    <property type="entry name" value="SPERACTRCPTR"/>
</dbReference>
<dbReference type="Gene3D" id="3.10.250.10">
    <property type="entry name" value="SRCR-like domain"/>
    <property type="match status" value="1"/>
</dbReference>
<feature type="domain" description="SRCR" evidence="4">
    <location>
        <begin position="1"/>
        <end position="88"/>
    </location>
</feature>
<dbReference type="SUPFAM" id="SSF56487">
    <property type="entry name" value="SRCR-like"/>
    <property type="match status" value="1"/>
</dbReference>
<dbReference type="Proteomes" id="UP000001593">
    <property type="component" value="Unassembled WGS sequence"/>
</dbReference>
<comment type="caution">
    <text evidence="3">Lacks conserved residue(s) required for the propagation of feature annotation.</text>
</comment>
<dbReference type="OMA" id="HESNCSH"/>
<dbReference type="STRING" id="45351.A7RQ62"/>
<evidence type="ECO:0000259" key="4">
    <source>
        <dbReference type="PROSITE" id="PS50287"/>
    </source>
</evidence>
<keyword evidence="1 3" id="KW-1015">Disulfide bond</keyword>
<dbReference type="EMBL" id="DS469527">
    <property type="protein sequence ID" value="EDO46437.1"/>
    <property type="molecule type" value="Genomic_DNA"/>
</dbReference>
<evidence type="ECO:0000256" key="3">
    <source>
        <dbReference type="PROSITE-ProRule" id="PRU00196"/>
    </source>
</evidence>
<dbReference type="PROSITE" id="PS50287">
    <property type="entry name" value="SRCR_2"/>
    <property type="match status" value="1"/>
</dbReference>
<dbReference type="PhylomeDB" id="A7RQ62"/>
<dbReference type="InterPro" id="IPR036772">
    <property type="entry name" value="SRCR-like_dom_sf"/>
</dbReference>
<name>A7RQ62_NEMVE</name>
<evidence type="ECO:0000313" key="5">
    <source>
        <dbReference type="EMBL" id="EDO46437.1"/>
    </source>
</evidence>
<dbReference type="PANTHER" id="PTHR48071">
    <property type="entry name" value="SRCR DOMAIN-CONTAINING PROTEIN"/>
    <property type="match status" value="1"/>
</dbReference>
<protein>
    <recommendedName>
        <fullName evidence="4">SRCR domain-containing protein</fullName>
    </recommendedName>
</protein>
<sequence length="88" mass="9775">GRVEVYHNGQWGTVCGDHWTINEGRVVCRWLGYGSVVSVHKRAYHGQGSGPIWLDNVHCSGNEATLFLCQFTHNHNCGHHEDASVVCS</sequence>
<organism evidence="5 6">
    <name type="scientific">Nematostella vectensis</name>
    <name type="common">Starlet sea anemone</name>
    <dbReference type="NCBI Taxonomy" id="45351"/>
    <lineage>
        <taxon>Eukaryota</taxon>
        <taxon>Metazoa</taxon>
        <taxon>Cnidaria</taxon>
        <taxon>Anthozoa</taxon>
        <taxon>Hexacorallia</taxon>
        <taxon>Actiniaria</taxon>
        <taxon>Edwardsiidae</taxon>
        <taxon>Nematostella</taxon>
    </lineage>
</organism>
<evidence type="ECO:0000256" key="2">
    <source>
        <dbReference type="ARBA" id="ARBA00023180"/>
    </source>
</evidence>
<reference evidence="5 6" key="1">
    <citation type="journal article" date="2007" name="Science">
        <title>Sea anemone genome reveals ancestral eumetazoan gene repertoire and genomic organization.</title>
        <authorList>
            <person name="Putnam N.H."/>
            <person name="Srivastava M."/>
            <person name="Hellsten U."/>
            <person name="Dirks B."/>
            <person name="Chapman J."/>
            <person name="Salamov A."/>
            <person name="Terry A."/>
            <person name="Shapiro H."/>
            <person name="Lindquist E."/>
            <person name="Kapitonov V.V."/>
            <person name="Jurka J."/>
            <person name="Genikhovich G."/>
            <person name="Grigoriev I.V."/>
            <person name="Lucas S.M."/>
            <person name="Steele R.E."/>
            <person name="Finnerty J.R."/>
            <person name="Technau U."/>
            <person name="Martindale M.Q."/>
            <person name="Rokhsar D.S."/>
        </authorList>
    </citation>
    <scope>NUCLEOTIDE SEQUENCE [LARGE SCALE GENOMIC DNA]</scope>
    <source>
        <strain evidence="6">CH2 X CH6</strain>
    </source>
</reference>
<accession>A7RQ62</accession>
<dbReference type="InParanoid" id="A7RQ62"/>
<dbReference type="SMART" id="SM00202">
    <property type="entry name" value="SR"/>
    <property type="match status" value="1"/>
</dbReference>
<evidence type="ECO:0000313" key="6">
    <source>
        <dbReference type="Proteomes" id="UP000001593"/>
    </source>
</evidence>
<dbReference type="PANTHER" id="PTHR48071:SF24">
    <property type="entry name" value="DELETED IN MALIGNANT BRAIN TUMORS 1 PROTEIN-LIKE"/>
    <property type="match status" value="1"/>
</dbReference>
<gene>
    <name evidence="5" type="ORF">NEMVEDRAFT_v1g89435</name>
</gene>
<dbReference type="HOGENOM" id="CLU_002555_6_2_1"/>